<dbReference type="Gene3D" id="2.40.440.10">
    <property type="entry name" value="L,D-transpeptidase catalytic domain-like"/>
    <property type="match status" value="1"/>
</dbReference>
<evidence type="ECO:0000256" key="5">
    <source>
        <dbReference type="ARBA" id="ARBA00023316"/>
    </source>
</evidence>
<sequence length="287" mass="32984">MKKSIGILSLILFLTIVFAGYNFFNYRSVTQNNILTSDEKTNETNSDEKLQENDLEVKEPEKPRIHKLGDTGDDIKELQEKLRRFGYKVSEDGVFEYSTSWAIKIFQKRNSLPVDGTAGEETLYKLSLEPTEETMYKPQEVEVSEKPQDRSSEKIINTMNLTSPTNYLMWVNTKNQHTYVFSGENNNWSLIKDMPCTVGNDSTPTKKGTFYVDEKGLYFKVKGNVRCKYFTQFSGNYLFHSVPLDNNDNVLDSRLGVKVSQGCVRLSIENAKWVQDNMEFATTVFVN</sequence>
<accession>A0A1I0W8X9</accession>
<comment type="pathway">
    <text evidence="1 6">Cell wall biogenesis; peptidoglycan biosynthesis.</text>
</comment>
<dbReference type="Pfam" id="PF03734">
    <property type="entry name" value="YkuD"/>
    <property type="match status" value="1"/>
</dbReference>
<dbReference type="InterPro" id="IPR038063">
    <property type="entry name" value="Transpep_catalytic_dom"/>
</dbReference>
<dbReference type="AlphaFoldDB" id="A0A1I0W8X9"/>
<dbReference type="OrthoDB" id="177750at2"/>
<dbReference type="InterPro" id="IPR005490">
    <property type="entry name" value="LD_TPept_cat_dom"/>
</dbReference>
<evidence type="ECO:0000256" key="1">
    <source>
        <dbReference type="ARBA" id="ARBA00004752"/>
    </source>
</evidence>
<evidence type="ECO:0000313" key="9">
    <source>
        <dbReference type="Proteomes" id="UP000198619"/>
    </source>
</evidence>
<protein>
    <submittedName>
        <fullName evidence="8">L,D-transpeptidase catalytic domain</fullName>
    </submittedName>
</protein>
<dbReference type="STRING" id="84698.SAMN04488528_1004148"/>
<organism evidence="8 9">
    <name type="scientific">Clostridium frigidicarnis</name>
    <dbReference type="NCBI Taxonomy" id="84698"/>
    <lineage>
        <taxon>Bacteria</taxon>
        <taxon>Bacillati</taxon>
        <taxon>Bacillota</taxon>
        <taxon>Clostridia</taxon>
        <taxon>Eubacteriales</taxon>
        <taxon>Clostridiaceae</taxon>
        <taxon>Clostridium</taxon>
    </lineage>
</organism>
<dbReference type="GO" id="GO:0018104">
    <property type="term" value="P:peptidoglycan-protein cross-linking"/>
    <property type="evidence" value="ECO:0007669"/>
    <property type="project" value="TreeGrafter"/>
</dbReference>
<evidence type="ECO:0000259" key="7">
    <source>
        <dbReference type="PROSITE" id="PS52029"/>
    </source>
</evidence>
<name>A0A1I0W8X9_9CLOT</name>
<dbReference type="PANTHER" id="PTHR30582:SF2">
    <property type="entry name" value="L,D-TRANSPEPTIDASE YCIB-RELATED"/>
    <property type="match status" value="1"/>
</dbReference>
<gene>
    <name evidence="8" type="ORF">SAMN04488528_1004148</name>
</gene>
<dbReference type="Proteomes" id="UP000198619">
    <property type="component" value="Unassembled WGS sequence"/>
</dbReference>
<feature type="active site" description="Nucleophile" evidence="6">
    <location>
        <position position="263"/>
    </location>
</feature>
<evidence type="ECO:0000313" key="8">
    <source>
        <dbReference type="EMBL" id="SFA85152.1"/>
    </source>
</evidence>
<dbReference type="GO" id="GO:0008360">
    <property type="term" value="P:regulation of cell shape"/>
    <property type="evidence" value="ECO:0007669"/>
    <property type="project" value="UniProtKB-UniRule"/>
</dbReference>
<dbReference type="GO" id="GO:0071555">
    <property type="term" value="P:cell wall organization"/>
    <property type="evidence" value="ECO:0007669"/>
    <property type="project" value="UniProtKB-UniRule"/>
</dbReference>
<dbReference type="SUPFAM" id="SSF47090">
    <property type="entry name" value="PGBD-like"/>
    <property type="match status" value="1"/>
</dbReference>
<dbReference type="RefSeq" id="WP_090038995.1">
    <property type="nucleotide sequence ID" value="NZ_FOKI01000004.1"/>
</dbReference>
<dbReference type="InterPro" id="IPR002477">
    <property type="entry name" value="Peptidoglycan-bd-like"/>
</dbReference>
<dbReference type="GO" id="GO:0071972">
    <property type="term" value="F:peptidoglycan L,D-transpeptidase activity"/>
    <property type="evidence" value="ECO:0007669"/>
    <property type="project" value="TreeGrafter"/>
</dbReference>
<evidence type="ECO:0000256" key="6">
    <source>
        <dbReference type="PROSITE-ProRule" id="PRU01373"/>
    </source>
</evidence>
<dbReference type="Gene3D" id="1.10.101.10">
    <property type="entry name" value="PGBD-like superfamily/PGBD"/>
    <property type="match status" value="1"/>
</dbReference>
<dbReference type="GO" id="GO:0016740">
    <property type="term" value="F:transferase activity"/>
    <property type="evidence" value="ECO:0007669"/>
    <property type="project" value="UniProtKB-KW"/>
</dbReference>
<dbReference type="PROSITE" id="PS52029">
    <property type="entry name" value="LD_TPASE"/>
    <property type="match status" value="1"/>
</dbReference>
<keyword evidence="3 6" id="KW-0133">Cell shape</keyword>
<dbReference type="UniPathway" id="UPA00219"/>
<evidence type="ECO:0000256" key="4">
    <source>
        <dbReference type="ARBA" id="ARBA00022984"/>
    </source>
</evidence>
<dbReference type="SUPFAM" id="SSF141523">
    <property type="entry name" value="L,D-transpeptidase catalytic domain-like"/>
    <property type="match status" value="1"/>
</dbReference>
<reference evidence="8" key="1">
    <citation type="submission" date="2016-10" db="EMBL/GenBank/DDBJ databases">
        <authorList>
            <person name="de Groot N.N."/>
        </authorList>
    </citation>
    <scope>NUCLEOTIDE SEQUENCE [LARGE SCALE GENOMIC DNA]</scope>
    <source>
        <strain evidence="8">DSM 12271</strain>
    </source>
</reference>
<feature type="domain" description="L,D-TPase catalytic" evidence="7">
    <location>
        <begin position="167"/>
        <end position="287"/>
    </location>
</feature>
<dbReference type="InterPro" id="IPR050979">
    <property type="entry name" value="LD-transpeptidase"/>
</dbReference>
<dbReference type="PANTHER" id="PTHR30582">
    <property type="entry name" value="L,D-TRANSPEPTIDASE"/>
    <property type="match status" value="1"/>
</dbReference>
<evidence type="ECO:0000256" key="3">
    <source>
        <dbReference type="ARBA" id="ARBA00022960"/>
    </source>
</evidence>
<keyword evidence="9" id="KW-1185">Reference proteome</keyword>
<feature type="active site" description="Proton donor/acceptor" evidence="6">
    <location>
        <position position="240"/>
    </location>
</feature>
<evidence type="ECO:0000256" key="2">
    <source>
        <dbReference type="ARBA" id="ARBA00022679"/>
    </source>
</evidence>
<keyword evidence="5 6" id="KW-0961">Cell wall biogenesis/degradation</keyword>
<dbReference type="InterPro" id="IPR036365">
    <property type="entry name" value="PGBD-like_sf"/>
</dbReference>
<dbReference type="InterPro" id="IPR036366">
    <property type="entry name" value="PGBDSf"/>
</dbReference>
<keyword evidence="2" id="KW-0808">Transferase</keyword>
<dbReference type="CDD" id="cd16913">
    <property type="entry name" value="YkuD_like"/>
    <property type="match status" value="1"/>
</dbReference>
<keyword evidence="4 6" id="KW-0573">Peptidoglycan synthesis</keyword>
<dbReference type="GO" id="GO:0005576">
    <property type="term" value="C:extracellular region"/>
    <property type="evidence" value="ECO:0007669"/>
    <property type="project" value="TreeGrafter"/>
</dbReference>
<dbReference type="EMBL" id="FOKI01000004">
    <property type="protein sequence ID" value="SFA85152.1"/>
    <property type="molecule type" value="Genomic_DNA"/>
</dbReference>
<proteinExistence type="predicted"/>
<dbReference type="Pfam" id="PF01471">
    <property type="entry name" value="PG_binding_1"/>
    <property type="match status" value="1"/>
</dbReference>